<dbReference type="EMBL" id="MZGT01000011">
    <property type="protein sequence ID" value="OPJ64724.1"/>
    <property type="molecule type" value="Genomic_DNA"/>
</dbReference>
<evidence type="ECO:0000313" key="1">
    <source>
        <dbReference type="EMBL" id="OPJ64724.1"/>
    </source>
</evidence>
<comment type="caution">
    <text evidence="1">The sequence shown here is derived from an EMBL/GenBank/DDBJ whole genome shotgun (WGS) entry which is preliminary data.</text>
</comment>
<name>A0A1V4IY86_9CLOT</name>
<dbReference type="EMBL" id="QXDJ01000001">
    <property type="protein sequence ID" value="RII35973.1"/>
    <property type="molecule type" value="Genomic_DNA"/>
</dbReference>
<dbReference type="Proteomes" id="UP000265930">
    <property type="component" value="Unassembled WGS sequence"/>
</dbReference>
<evidence type="ECO:0000313" key="4">
    <source>
        <dbReference type="Proteomes" id="UP000265930"/>
    </source>
</evidence>
<organism evidence="1 3">
    <name type="scientific">Clostridium chromiireducens</name>
    <dbReference type="NCBI Taxonomy" id="225345"/>
    <lineage>
        <taxon>Bacteria</taxon>
        <taxon>Bacillati</taxon>
        <taxon>Bacillota</taxon>
        <taxon>Clostridia</taxon>
        <taxon>Eubacteriales</taxon>
        <taxon>Clostridiaceae</taxon>
        <taxon>Clostridium</taxon>
    </lineage>
</organism>
<reference evidence="1 3" key="1">
    <citation type="submission" date="2017-03" db="EMBL/GenBank/DDBJ databases">
        <title>Genome sequence of Clostridium chromiireducens DSM 23318.</title>
        <authorList>
            <person name="Poehlein A."/>
            <person name="Daniel R."/>
        </authorList>
    </citation>
    <scope>NUCLEOTIDE SEQUENCE [LARGE SCALE GENOMIC DNA]</scope>
    <source>
        <strain evidence="1 3">DSM 23318</strain>
    </source>
</reference>
<reference evidence="2 4" key="2">
    <citation type="submission" date="2018-08" db="EMBL/GenBank/DDBJ databases">
        <title>Genome of Clostridium chromiireducens C1, DSM12136.</title>
        <authorList>
            <person name="Xing M."/>
            <person name="Wei Y."/>
            <person name="Ang E.L."/>
            <person name="Zhao H."/>
            <person name="Zhang Y."/>
        </authorList>
    </citation>
    <scope>NUCLEOTIDE SEQUENCE [LARGE SCALE GENOMIC DNA]</scope>
    <source>
        <strain evidence="2 4">C1</strain>
    </source>
</reference>
<dbReference type="STRING" id="225345.CLCHR_10770"/>
<keyword evidence="3" id="KW-1185">Reference proteome</keyword>
<protein>
    <submittedName>
        <fullName evidence="1">Uncharacterized protein</fullName>
    </submittedName>
</protein>
<evidence type="ECO:0000313" key="2">
    <source>
        <dbReference type="EMBL" id="RII35973.1"/>
    </source>
</evidence>
<dbReference type="Proteomes" id="UP000191056">
    <property type="component" value="Unassembled WGS sequence"/>
</dbReference>
<dbReference type="AlphaFoldDB" id="A0A1V4IY86"/>
<evidence type="ECO:0000313" key="3">
    <source>
        <dbReference type="Proteomes" id="UP000191056"/>
    </source>
</evidence>
<gene>
    <name evidence="1" type="ORF">CLCHR_10770</name>
    <name evidence="2" type="ORF">D2A34_00970</name>
</gene>
<dbReference type="RefSeq" id="WP_079438667.1">
    <property type="nucleotide sequence ID" value="NZ_QXDJ01000001.1"/>
</dbReference>
<proteinExistence type="predicted"/>
<accession>A0A1V4IY86</accession>
<sequence>MELLVIHQMYFKEREEKIKSISWVMDRICKNILRKRFLRNNIDKNIGCDIINTSDVFKRYQILTRREVV</sequence>